<name>A0A9P4QS32_9PLEO</name>
<evidence type="ECO:0000256" key="1">
    <source>
        <dbReference type="SAM" id="MobiDB-lite"/>
    </source>
</evidence>
<accession>A0A9P4QS32</accession>
<dbReference type="AlphaFoldDB" id="A0A9P4QS32"/>
<dbReference type="Pfam" id="PF04090">
    <property type="entry name" value="Rrn11"/>
    <property type="match status" value="1"/>
</dbReference>
<protein>
    <submittedName>
        <fullName evidence="2">Uncharacterized protein</fullName>
    </submittedName>
</protein>
<dbReference type="InterPro" id="IPR007224">
    <property type="entry name" value="TIF_Rrn11"/>
</dbReference>
<dbReference type="GO" id="GO:0042790">
    <property type="term" value="P:nucleolar large rRNA transcription by RNA polymerase I"/>
    <property type="evidence" value="ECO:0007669"/>
    <property type="project" value="TreeGrafter"/>
</dbReference>
<evidence type="ECO:0000313" key="3">
    <source>
        <dbReference type="Proteomes" id="UP000799444"/>
    </source>
</evidence>
<comment type="caution">
    <text evidence="2">The sequence shown here is derived from an EMBL/GenBank/DDBJ whole genome shotgun (WGS) entry which is preliminary data.</text>
</comment>
<dbReference type="PANTHER" id="PTHR28244">
    <property type="entry name" value="RNA POLYMERASE I-SPECIFIC TRANSCRIPTION INITIATION FACTOR RRN11"/>
    <property type="match status" value="1"/>
</dbReference>
<organism evidence="2 3">
    <name type="scientific">Polyplosphaeria fusca</name>
    <dbReference type="NCBI Taxonomy" id="682080"/>
    <lineage>
        <taxon>Eukaryota</taxon>
        <taxon>Fungi</taxon>
        <taxon>Dikarya</taxon>
        <taxon>Ascomycota</taxon>
        <taxon>Pezizomycotina</taxon>
        <taxon>Dothideomycetes</taxon>
        <taxon>Pleosporomycetidae</taxon>
        <taxon>Pleosporales</taxon>
        <taxon>Tetraplosphaeriaceae</taxon>
        <taxon>Polyplosphaeria</taxon>
    </lineage>
</organism>
<dbReference type="GO" id="GO:0001181">
    <property type="term" value="F:RNA polymerase I general transcription initiation factor activity"/>
    <property type="evidence" value="ECO:0007669"/>
    <property type="project" value="InterPro"/>
</dbReference>
<keyword evidence="3" id="KW-1185">Reference proteome</keyword>
<proteinExistence type="predicted"/>
<feature type="region of interest" description="Disordered" evidence="1">
    <location>
        <begin position="1"/>
        <end position="62"/>
    </location>
</feature>
<dbReference type="Proteomes" id="UP000799444">
    <property type="component" value="Unassembled WGS sequence"/>
</dbReference>
<dbReference type="PANTHER" id="PTHR28244:SF1">
    <property type="entry name" value="RNA POLYMERASE I-SPECIFIC TRANSCRIPTION INITIATION FACTOR RRN11"/>
    <property type="match status" value="1"/>
</dbReference>
<feature type="compositionally biased region" description="Acidic residues" evidence="1">
    <location>
        <begin position="35"/>
        <end position="45"/>
    </location>
</feature>
<gene>
    <name evidence="2" type="ORF">EJ04DRAFT_363755</name>
</gene>
<evidence type="ECO:0000313" key="2">
    <source>
        <dbReference type="EMBL" id="KAF2731649.1"/>
    </source>
</evidence>
<dbReference type="EMBL" id="ML996191">
    <property type="protein sequence ID" value="KAF2731649.1"/>
    <property type="molecule type" value="Genomic_DNA"/>
</dbReference>
<feature type="compositionally biased region" description="Polar residues" evidence="1">
    <location>
        <begin position="11"/>
        <end position="20"/>
    </location>
</feature>
<dbReference type="GO" id="GO:0017025">
    <property type="term" value="F:TBP-class protein binding"/>
    <property type="evidence" value="ECO:0007669"/>
    <property type="project" value="TreeGrafter"/>
</dbReference>
<sequence length="425" mass="47146">MHCFASPLPPGQQTARSLRASQYRAKRKRKRDGDIDGDGDIDNDNTIDHDHETNSAAVPPDSAQVRVAGLLPGAAFDMPAPPFPHAPARTPRTISSGHRLQKSLAGLDPPLFAVTAASKSSPLDRPSKRPALRETHLAVLTAVLHRSLLHADYQRAGRAWGLLLRTQIAGVHVDPRNHARWGIGAELLLRHRPHEELDQTQFPNHHAPLYSNDGFALARKYYDRLIIQHPYRKQVPNAVDALTFYPAMFSLWIYEAGESTKRALLHLDEGLATSSEPPSTIDSDTISPSTNARVRASAIKAEELHCARQIADRLDELVTSPPFDKHPSMLQLRGYVGIWISDLIVWDYSIQHHSWLDSAHGEYTRHSTLNVDQLDAYARSRAALTQALGFLRRARANGGQLEEHIAGVEAKSNALKKKIAQRLNG</sequence>
<dbReference type="GO" id="GO:0070860">
    <property type="term" value="C:RNA polymerase I core factor complex"/>
    <property type="evidence" value="ECO:0007669"/>
    <property type="project" value="TreeGrafter"/>
</dbReference>
<dbReference type="GO" id="GO:0001164">
    <property type="term" value="F:RNA polymerase I core promoter sequence-specific DNA binding"/>
    <property type="evidence" value="ECO:0007669"/>
    <property type="project" value="InterPro"/>
</dbReference>
<dbReference type="InterPro" id="IPR053029">
    <property type="entry name" value="RNA_pol_I-specific_init_factor"/>
</dbReference>
<reference evidence="2" key="1">
    <citation type="journal article" date="2020" name="Stud. Mycol.">
        <title>101 Dothideomycetes genomes: a test case for predicting lifestyles and emergence of pathogens.</title>
        <authorList>
            <person name="Haridas S."/>
            <person name="Albert R."/>
            <person name="Binder M."/>
            <person name="Bloem J."/>
            <person name="Labutti K."/>
            <person name="Salamov A."/>
            <person name="Andreopoulos B."/>
            <person name="Baker S."/>
            <person name="Barry K."/>
            <person name="Bills G."/>
            <person name="Bluhm B."/>
            <person name="Cannon C."/>
            <person name="Castanera R."/>
            <person name="Culley D."/>
            <person name="Daum C."/>
            <person name="Ezra D."/>
            <person name="Gonzalez J."/>
            <person name="Henrissat B."/>
            <person name="Kuo A."/>
            <person name="Liang C."/>
            <person name="Lipzen A."/>
            <person name="Lutzoni F."/>
            <person name="Magnuson J."/>
            <person name="Mondo S."/>
            <person name="Nolan M."/>
            <person name="Ohm R."/>
            <person name="Pangilinan J."/>
            <person name="Park H.-J."/>
            <person name="Ramirez L."/>
            <person name="Alfaro M."/>
            <person name="Sun H."/>
            <person name="Tritt A."/>
            <person name="Yoshinaga Y."/>
            <person name="Zwiers L.-H."/>
            <person name="Turgeon B."/>
            <person name="Goodwin S."/>
            <person name="Spatafora J."/>
            <person name="Crous P."/>
            <person name="Grigoriev I."/>
        </authorList>
    </citation>
    <scope>NUCLEOTIDE SEQUENCE</scope>
    <source>
        <strain evidence="2">CBS 125425</strain>
    </source>
</reference>
<dbReference type="OrthoDB" id="2159786at2759"/>